<reference evidence="1 2" key="2">
    <citation type="journal article" date="2013" name="Plant Cell Physiol.">
        <title>Rice Annotation Project Database (RAP-DB): an integrative and interactive database for rice genomics.</title>
        <authorList>
            <person name="Sakai H."/>
            <person name="Lee S.S."/>
            <person name="Tanaka T."/>
            <person name="Numa H."/>
            <person name="Kim J."/>
            <person name="Kawahara Y."/>
            <person name="Wakimoto H."/>
            <person name="Yang C.C."/>
            <person name="Iwamoto M."/>
            <person name="Abe T."/>
            <person name="Yamada Y."/>
            <person name="Muto A."/>
            <person name="Inokuchi H."/>
            <person name="Ikemura T."/>
            <person name="Matsumoto T."/>
            <person name="Sasaki T."/>
            <person name="Itoh T."/>
        </authorList>
    </citation>
    <scope>NUCLEOTIDE SEQUENCE [LARGE SCALE GENOMIC DNA]</scope>
    <source>
        <strain evidence="2">cv. Nipponbare</strain>
    </source>
</reference>
<name>A0A0P0XIB1_ORYSJ</name>
<reference evidence="1 2" key="3">
    <citation type="journal article" date="2013" name="Rice">
        <title>Improvement of the Oryza sativa Nipponbare reference genome using next generation sequence and optical map data.</title>
        <authorList>
            <person name="Kawahara Y."/>
            <person name="de la Bastide M."/>
            <person name="Hamilton J.P."/>
            <person name="Kanamori H."/>
            <person name="McCombie W.R."/>
            <person name="Ouyang S."/>
            <person name="Schwartz D.C."/>
            <person name="Tanaka T."/>
            <person name="Wu J."/>
            <person name="Zhou S."/>
            <person name="Childs K.L."/>
            <person name="Davidson R.M."/>
            <person name="Lin H."/>
            <person name="Quesada-Ocampo L."/>
            <person name="Vaillancourt B."/>
            <person name="Sakai H."/>
            <person name="Lee S.S."/>
            <person name="Kim J."/>
            <person name="Numa H."/>
            <person name="Itoh T."/>
            <person name="Buell C.R."/>
            <person name="Matsumoto T."/>
        </authorList>
    </citation>
    <scope>NUCLEOTIDE SEQUENCE [LARGE SCALE GENOMIC DNA]</scope>
    <source>
        <strain evidence="2">cv. Nipponbare</strain>
    </source>
</reference>
<evidence type="ECO:0000313" key="2">
    <source>
        <dbReference type="Proteomes" id="UP000059680"/>
    </source>
</evidence>
<dbReference type="Gramene" id="Os08t0564200-00">
    <property type="protein sequence ID" value="Os08t0564200-00"/>
    <property type="gene ID" value="Os08g0564200"/>
</dbReference>
<organism evidence="1 2">
    <name type="scientific">Oryza sativa subsp. japonica</name>
    <name type="common">Rice</name>
    <dbReference type="NCBI Taxonomy" id="39947"/>
    <lineage>
        <taxon>Eukaryota</taxon>
        <taxon>Viridiplantae</taxon>
        <taxon>Streptophyta</taxon>
        <taxon>Embryophyta</taxon>
        <taxon>Tracheophyta</taxon>
        <taxon>Spermatophyta</taxon>
        <taxon>Magnoliopsida</taxon>
        <taxon>Liliopsida</taxon>
        <taxon>Poales</taxon>
        <taxon>Poaceae</taxon>
        <taxon>BOP clade</taxon>
        <taxon>Oryzoideae</taxon>
        <taxon>Oryzeae</taxon>
        <taxon>Oryzinae</taxon>
        <taxon>Oryza</taxon>
        <taxon>Oryza sativa</taxon>
    </lineage>
</organism>
<dbReference type="EMBL" id="AP014964">
    <property type="protein sequence ID" value="BAT06735.1"/>
    <property type="molecule type" value="Genomic_DNA"/>
</dbReference>
<evidence type="ECO:0000313" key="1">
    <source>
        <dbReference type="EMBL" id="BAT06735.1"/>
    </source>
</evidence>
<dbReference type="Proteomes" id="UP000059680">
    <property type="component" value="Chromosome 8"/>
</dbReference>
<dbReference type="AlphaFoldDB" id="A0A0P0XIB1"/>
<dbReference type="PaxDb" id="39947-A0A0P0XIB1"/>
<dbReference type="InParanoid" id="A0A0P0XIB1"/>
<proteinExistence type="predicted"/>
<gene>
    <name evidence="1" type="ordered locus">Os08g0564200</name>
    <name evidence="1" type="ORF">OSNPB_080564200</name>
</gene>
<sequence length="90" mass="10519">MTHQDQTTVPLVQCLSQRIDGLNVQMVRRLVKQQQLRLPVSQPRKDDAAPLPIREIPHWHHLRLPRQAKLTNCSPHLLLLIPRVFPHHVL</sequence>
<keyword evidence="2" id="KW-1185">Reference proteome</keyword>
<protein>
    <submittedName>
        <fullName evidence="1">Os08g0564200 protein</fullName>
    </submittedName>
</protein>
<dbReference type="AntiFam" id="ANF00142">
    <property type="entry name" value="Shadow ORF (opposite yadG)"/>
</dbReference>
<reference evidence="2" key="1">
    <citation type="journal article" date="2005" name="Nature">
        <title>The map-based sequence of the rice genome.</title>
        <authorList>
            <consortium name="International rice genome sequencing project (IRGSP)"/>
            <person name="Matsumoto T."/>
            <person name="Wu J."/>
            <person name="Kanamori H."/>
            <person name="Katayose Y."/>
            <person name="Fujisawa M."/>
            <person name="Namiki N."/>
            <person name="Mizuno H."/>
            <person name="Yamamoto K."/>
            <person name="Antonio B.A."/>
            <person name="Baba T."/>
            <person name="Sakata K."/>
            <person name="Nagamura Y."/>
            <person name="Aoki H."/>
            <person name="Arikawa K."/>
            <person name="Arita K."/>
            <person name="Bito T."/>
            <person name="Chiden Y."/>
            <person name="Fujitsuka N."/>
            <person name="Fukunaka R."/>
            <person name="Hamada M."/>
            <person name="Harada C."/>
            <person name="Hayashi A."/>
            <person name="Hijishita S."/>
            <person name="Honda M."/>
            <person name="Hosokawa S."/>
            <person name="Ichikawa Y."/>
            <person name="Idonuma A."/>
            <person name="Iijima M."/>
            <person name="Ikeda M."/>
            <person name="Ikeno M."/>
            <person name="Ito K."/>
            <person name="Ito S."/>
            <person name="Ito T."/>
            <person name="Ito Y."/>
            <person name="Ito Y."/>
            <person name="Iwabuchi A."/>
            <person name="Kamiya K."/>
            <person name="Karasawa W."/>
            <person name="Kurita K."/>
            <person name="Katagiri S."/>
            <person name="Kikuta A."/>
            <person name="Kobayashi H."/>
            <person name="Kobayashi N."/>
            <person name="Machita K."/>
            <person name="Maehara T."/>
            <person name="Masukawa M."/>
            <person name="Mizubayashi T."/>
            <person name="Mukai Y."/>
            <person name="Nagasaki H."/>
            <person name="Nagata Y."/>
            <person name="Naito S."/>
            <person name="Nakashima M."/>
            <person name="Nakama Y."/>
            <person name="Nakamichi Y."/>
            <person name="Nakamura M."/>
            <person name="Meguro A."/>
            <person name="Negishi M."/>
            <person name="Ohta I."/>
            <person name="Ohta T."/>
            <person name="Okamoto M."/>
            <person name="Ono N."/>
            <person name="Saji S."/>
            <person name="Sakaguchi M."/>
            <person name="Sakai K."/>
            <person name="Shibata M."/>
            <person name="Shimokawa T."/>
            <person name="Song J."/>
            <person name="Takazaki Y."/>
            <person name="Terasawa K."/>
            <person name="Tsugane M."/>
            <person name="Tsuji K."/>
            <person name="Ueda S."/>
            <person name="Waki K."/>
            <person name="Yamagata H."/>
            <person name="Yamamoto M."/>
            <person name="Yamamoto S."/>
            <person name="Yamane H."/>
            <person name="Yoshiki S."/>
            <person name="Yoshihara R."/>
            <person name="Yukawa K."/>
            <person name="Zhong H."/>
            <person name="Yano M."/>
            <person name="Yuan Q."/>
            <person name="Ouyang S."/>
            <person name="Liu J."/>
            <person name="Jones K.M."/>
            <person name="Gansberger K."/>
            <person name="Moffat K."/>
            <person name="Hill J."/>
            <person name="Bera J."/>
            <person name="Fadrosh D."/>
            <person name="Jin S."/>
            <person name="Johri S."/>
            <person name="Kim M."/>
            <person name="Overton L."/>
            <person name="Reardon M."/>
            <person name="Tsitrin T."/>
            <person name="Vuong H."/>
            <person name="Weaver B."/>
            <person name="Ciecko A."/>
            <person name="Tallon L."/>
            <person name="Jackson J."/>
            <person name="Pai G."/>
            <person name="Aken S.V."/>
            <person name="Utterback T."/>
            <person name="Reidmuller S."/>
            <person name="Feldblyum T."/>
            <person name="Hsiao J."/>
            <person name="Zismann V."/>
            <person name="Iobst S."/>
            <person name="de Vazeille A.R."/>
            <person name="Buell C.R."/>
            <person name="Ying K."/>
            <person name="Li Y."/>
            <person name="Lu T."/>
            <person name="Huang Y."/>
            <person name="Zhao Q."/>
            <person name="Feng Q."/>
            <person name="Zhang L."/>
            <person name="Zhu J."/>
            <person name="Weng Q."/>
            <person name="Mu J."/>
            <person name="Lu Y."/>
            <person name="Fan D."/>
            <person name="Liu Y."/>
            <person name="Guan J."/>
            <person name="Zhang Y."/>
            <person name="Yu S."/>
            <person name="Liu X."/>
            <person name="Zhang Y."/>
            <person name="Hong G."/>
            <person name="Han B."/>
            <person name="Choisne N."/>
            <person name="Demange N."/>
            <person name="Orjeda G."/>
            <person name="Samain S."/>
            <person name="Cattolico L."/>
            <person name="Pelletier E."/>
            <person name="Couloux A."/>
            <person name="Segurens B."/>
            <person name="Wincker P."/>
            <person name="D'Hont A."/>
            <person name="Scarpelli C."/>
            <person name="Weissenbach J."/>
            <person name="Salanoubat M."/>
            <person name="Quetier F."/>
            <person name="Yu Y."/>
            <person name="Kim H.R."/>
            <person name="Rambo T."/>
            <person name="Currie J."/>
            <person name="Collura K."/>
            <person name="Luo M."/>
            <person name="Yang T."/>
            <person name="Ammiraju J.S.S."/>
            <person name="Engler F."/>
            <person name="Soderlund C."/>
            <person name="Wing R.A."/>
            <person name="Palmer L.E."/>
            <person name="de la Bastide M."/>
            <person name="Spiegel L."/>
            <person name="Nascimento L."/>
            <person name="Zutavern T."/>
            <person name="O'Shaughnessy A."/>
            <person name="Dike S."/>
            <person name="Dedhia N."/>
            <person name="Preston R."/>
            <person name="Balija V."/>
            <person name="McCombie W.R."/>
            <person name="Chow T."/>
            <person name="Chen H."/>
            <person name="Chung M."/>
            <person name="Chen C."/>
            <person name="Shaw J."/>
            <person name="Wu H."/>
            <person name="Hsiao K."/>
            <person name="Chao Y."/>
            <person name="Chu M."/>
            <person name="Cheng C."/>
            <person name="Hour A."/>
            <person name="Lee P."/>
            <person name="Lin S."/>
            <person name="Lin Y."/>
            <person name="Liou J."/>
            <person name="Liu S."/>
            <person name="Hsing Y."/>
            <person name="Raghuvanshi S."/>
            <person name="Mohanty A."/>
            <person name="Bharti A.K."/>
            <person name="Gaur A."/>
            <person name="Gupta V."/>
            <person name="Kumar D."/>
            <person name="Ravi V."/>
            <person name="Vij S."/>
            <person name="Kapur A."/>
            <person name="Khurana P."/>
            <person name="Khurana P."/>
            <person name="Khurana J.P."/>
            <person name="Tyagi A.K."/>
            <person name="Gaikwad K."/>
            <person name="Singh A."/>
            <person name="Dalal V."/>
            <person name="Srivastava S."/>
            <person name="Dixit A."/>
            <person name="Pal A.K."/>
            <person name="Ghazi I.A."/>
            <person name="Yadav M."/>
            <person name="Pandit A."/>
            <person name="Bhargava A."/>
            <person name="Sureshbabu K."/>
            <person name="Batra K."/>
            <person name="Sharma T.R."/>
            <person name="Mohapatra T."/>
            <person name="Singh N.K."/>
            <person name="Messing J."/>
            <person name="Nelson A.B."/>
            <person name="Fuks G."/>
            <person name="Kavchok S."/>
            <person name="Keizer G."/>
            <person name="Linton E."/>
            <person name="Llaca V."/>
            <person name="Song R."/>
            <person name="Tanyolac B."/>
            <person name="Young S."/>
            <person name="Ho-Il K."/>
            <person name="Hahn J.H."/>
            <person name="Sangsakoo G."/>
            <person name="Vanavichit A."/>
            <person name="de Mattos Luiz.A.T."/>
            <person name="Zimmer P.D."/>
            <person name="Malone G."/>
            <person name="Dellagostin O."/>
            <person name="de Oliveira A.C."/>
            <person name="Bevan M."/>
            <person name="Bancroft I."/>
            <person name="Minx P."/>
            <person name="Cordum H."/>
            <person name="Wilson R."/>
            <person name="Cheng Z."/>
            <person name="Jin W."/>
            <person name="Jiang J."/>
            <person name="Leong S.A."/>
            <person name="Iwama H."/>
            <person name="Gojobori T."/>
            <person name="Itoh T."/>
            <person name="Niimura Y."/>
            <person name="Fujii Y."/>
            <person name="Habara T."/>
            <person name="Sakai H."/>
            <person name="Sato Y."/>
            <person name="Wilson G."/>
            <person name="Kumar K."/>
            <person name="McCouch S."/>
            <person name="Juretic N."/>
            <person name="Hoen D."/>
            <person name="Wright S."/>
            <person name="Bruskiewich R."/>
            <person name="Bureau T."/>
            <person name="Miyao A."/>
            <person name="Hirochika H."/>
            <person name="Nishikawa T."/>
            <person name="Kadowaki K."/>
            <person name="Sugiura M."/>
            <person name="Burr B."/>
            <person name="Sasaki T."/>
        </authorList>
    </citation>
    <scope>NUCLEOTIDE SEQUENCE [LARGE SCALE GENOMIC DNA]</scope>
    <source>
        <strain evidence="2">cv. Nipponbare</strain>
    </source>
</reference>
<accession>A0A0P0XIB1</accession>